<evidence type="ECO:0000259" key="2">
    <source>
        <dbReference type="PROSITE" id="PS51782"/>
    </source>
</evidence>
<evidence type="ECO:0000313" key="3">
    <source>
        <dbReference type="EMBL" id="MFD0739828.1"/>
    </source>
</evidence>
<dbReference type="Pfam" id="PF01476">
    <property type="entry name" value="LysM"/>
    <property type="match status" value="1"/>
</dbReference>
<dbReference type="RefSeq" id="WP_386812856.1">
    <property type="nucleotide sequence ID" value="NZ_JBHTIH010000004.1"/>
</dbReference>
<evidence type="ECO:0000256" key="1">
    <source>
        <dbReference type="SAM" id="MobiDB-lite"/>
    </source>
</evidence>
<dbReference type="PROSITE" id="PS51782">
    <property type="entry name" value="LYSM"/>
    <property type="match status" value="1"/>
</dbReference>
<gene>
    <name evidence="3" type="ORF">ACFQZQ_11095</name>
</gene>
<feature type="domain" description="LysM" evidence="2">
    <location>
        <begin position="6"/>
        <end position="50"/>
    </location>
</feature>
<dbReference type="Proteomes" id="UP001597090">
    <property type="component" value="Unassembled WGS sequence"/>
</dbReference>
<dbReference type="Gene3D" id="3.10.350.10">
    <property type="entry name" value="LysM domain"/>
    <property type="match status" value="1"/>
</dbReference>
<dbReference type="InterPro" id="IPR018392">
    <property type="entry name" value="LysM"/>
</dbReference>
<feature type="region of interest" description="Disordered" evidence="1">
    <location>
        <begin position="144"/>
        <end position="199"/>
    </location>
</feature>
<protein>
    <submittedName>
        <fullName evidence="3">N-acetylmuramidase domain-containing protein</fullName>
    </submittedName>
</protein>
<organism evidence="3 4">
    <name type="scientific">Lysobacter koreensis</name>
    <dbReference type="NCBI Taxonomy" id="266122"/>
    <lineage>
        <taxon>Bacteria</taxon>
        <taxon>Pseudomonadati</taxon>
        <taxon>Pseudomonadota</taxon>
        <taxon>Gammaproteobacteria</taxon>
        <taxon>Lysobacterales</taxon>
        <taxon>Lysobacteraceae</taxon>
        <taxon>Lysobacter</taxon>
    </lineage>
</organism>
<evidence type="ECO:0000313" key="4">
    <source>
        <dbReference type="Proteomes" id="UP001597090"/>
    </source>
</evidence>
<dbReference type="EMBL" id="JBHTIH010000004">
    <property type="protein sequence ID" value="MFD0739828.1"/>
    <property type="molecule type" value="Genomic_DNA"/>
</dbReference>
<accession>A0ABW2YRE7</accession>
<dbReference type="SUPFAM" id="SSF54106">
    <property type="entry name" value="LysM domain"/>
    <property type="match status" value="1"/>
</dbReference>
<dbReference type="SMART" id="SM00257">
    <property type="entry name" value="LysM"/>
    <property type="match status" value="1"/>
</dbReference>
<reference evidence="4" key="1">
    <citation type="journal article" date="2019" name="Int. J. Syst. Evol. Microbiol.">
        <title>The Global Catalogue of Microorganisms (GCM) 10K type strain sequencing project: providing services to taxonomists for standard genome sequencing and annotation.</title>
        <authorList>
            <consortium name="The Broad Institute Genomics Platform"/>
            <consortium name="The Broad Institute Genome Sequencing Center for Infectious Disease"/>
            <person name="Wu L."/>
            <person name="Ma J."/>
        </authorList>
    </citation>
    <scope>NUCLEOTIDE SEQUENCE [LARGE SCALE GENOMIC DNA]</scope>
    <source>
        <strain evidence="4">CCUG 55491</strain>
    </source>
</reference>
<dbReference type="Pfam" id="PF11860">
    <property type="entry name" value="Muramidase"/>
    <property type="match status" value="1"/>
</dbReference>
<proteinExistence type="predicted"/>
<dbReference type="InterPro" id="IPR036779">
    <property type="entry name" value="LysM_dom_sf"/>
</dbReference>
<name>A0ABW2YRE7_9GAMM</name>
<comment type="caution">
    <text evidence="3">The sequence shown here is derived from an EMBL/GenBank/DDBJ whole genome shotgun (WGS) entry which is preliminary data.</text>
</comment>
<dbReference type="CDD" id="cd00118">
    <property type="entry name" value="LysM"/>
    <property type="match status" value="1"/>
</dbReference>
<sequence length="459" mass="50769">MTDAARFYRVRAGDSLSRIAKRNNTTVTQLAKINGIKDVNRIGAGQLLALKPESVLRVDVQLLDRDRNPLPNAKVRLEHNGRILDRASGKDGRVPGVTTQQPDDVVKVWIQRADQTWKLMAQTTSDWGNKLVTLVSPKIRIEAKTYPHPQDGQGRPVAESKKPQRVSAAKAPDANPPNTKSGNVQGREPLNSPRATVATGDPQSLFSNVLAQLGIKSTAVTYQNGLPSYLITNDQSELEFLGGYTGAVVSEADYQAAAKKLNCEVAAIKAVAKVESGGKRSFDSKNRPVILFERHKFHKHTGGKFSEEYPWLSSKKGYSLANTKAKKALLKAERQAGTHSTGDFYGATSDTNYVRLAKAYLLDKDAALKSCSWGKFQVLGENAEWLGYRDVSEFVKLMAVSESEHLDSFVRFVKNNHAALKGVQTLDWAKFASAYNGKNYKAFNYDEKMRKAYEIYAKK</sequence>
<keyword evidence="4" id="KW-1185">Reference proteome</keyword>
<dbReference type="InterPro" id="IPR024408">
    <property type="entry name" value="Muramidase"/>
</dbReference>